<dbReference type="RefSeq" id="WP_102769984.1">
    <property type="nucleotide sequence ID" value="NZ_POSP01000004.1"/>
</dbReference>
<dbReference type="InterPro" id="IPR035965">
    <property type="entry name" value="PAS-like_dom_sf"/>
</dbReference>
<dbReference type="InterPro" id="IPR003661">
    <property type="entry name" value="HisK_dim/P_dom"/>
</dbReference>
<dbReference type="EC" id="2.7.13.3" evidence="2"/>
<name>A0A2N8KRY2_9BURK</name>
<evidence type="ECO:0000256" key="7">
    <source>
        <dbReference type="SAM" id="Phobius"/>
    </source>
</evidence>
<keyword evidence="6" id="KW-0902">Two-component regulatory system</keyword>
<organism evidence="10 11">
    <name type="scientific">Kinneretia aquatilis</name>
    <dbReference type="NCBI Taxonomy" id="2070761"/>
    <lineage>
        <taxon>Bacteria</taxon>
        <taxon>Pseudomonadati</taxon>
        <taxon>Pseudomonadota</taxon>
        <taxon>Betaproteobacteria</taxon>
        <taxon>Burkholderiales</taxon>
        <taxon>Sphaerotilaceae</taxon>
        <taxon>Roseateles</taxon>
    </lineage>
</organism>
<dbReference type="SMART" id="SM00086">
    <property type="entry name" value="PAC"/>
    <property type="match status" value="2"/>
</dbReference>
<sequence>MSDQAPGFQPPPAQLPAWVNGGMAIWGTALLSLALLALAGGFLWLEYRQNRHTEIEHCALYARTLEAQTNQTLGTANLALQGLARSLGASDSPSPEGAASSRLLSQTLPGLPFVRSFSLLDENGRVIASSNPANLDLQLDLLRLSHKPEIISGSARLGDVQQGRDLNELPAHPTAGQADGKPGITAATRASSYFVPMTLSLVGNRAPLHLVAALNPDYFANLFERQLGSGQHQAALLSLSGQLIASRVQPVREPGSMLAGHTVFRDHLPGRERASYESEQGLDPSPALGAFELARDHPWVVVVELPSSLLMNQLFQSARVVGLSLAAGLAVMAALGAMAWRALGAYDLARRELQTAHRHLATKEREQSLLIHNVQELMFRTDPEGLLQFVNHADFLSSKDQAPMLGRRFSELIDPRDQARARSLFHTGSGFLNLPIALRLLPQQGRQRVLEVTVTPVRQDNGQIHGFVGFAIDVTEREDARQRLQAQLDFTARLIDVCPIPIFAKDQQLRFVMVNQAWSEMSGVDKNLALGRKLSELRPAGVARKPEELDARLLREGGSEQLEIHERGRDYLTHRTVFTDAQGRTAGVLGSAIDVSRFVEAERQIREARDAAERTNKMKSEFVANMSHELRTPLQSIIGFSELGLNRSGEHPKLQDMFARIHTAGQRMQDLVDPLLDLSHVESTQGQLKLEIQDLRPLLLELHKEMQGRAQPREVLLALQLPPEQPLMAAINPPRLQQALRNVLDNALRFAPSGSTVDVQVRREPAGLCISVHDQGPGIPEAELESVFQPFVQGSNHKPGSRGTGLGLTIARKIMHAHGGTLNAHNHAQGGCLFEFWLPPA</sequence>
<dbReference type="GO" id="GO:0000155">
    <property type="term" value="F:phosphorelay sensor kinase activity"/>
    <property type="evidence" value="ECO:0007669"/>
    <property type="project" value="InterPro"/>
</dbReference>
<proteinExistence type="predicted"/>
<dbReference type="PROSITE" id="PS50113">
    <property type="entry name" value="PAC"/>
    <property type="match status" value="1"/>
</dbReference>
<dbReference type="InterPro" id="IPR001610">
    <property type="entry name" value="PAC"/>
</dbReference>
<dbReference type="CDD" id="cd00130">
    <property type="entry name" value="PAS"/>
    <property type="match status" value="2"/>
</dbReference>
<feature type="domain" description="Histidine kinase" evidence="8">
    <location>
        <begin position="625"/>
        <end position="841"/>
    </location>
</feature>
<dbReference type="PANTHER" id="PTHR43711:SF1">
    <property type="entry name" value="HISTIDINE KINASE 1"/>
    <property type="match status" value="1"/>
</dbReference>
<dbReference type="SUPFAM" id="SSF55785">
    <property type="entry name" value="PYP-like sensor domain (PAS domain)"/>
    <property type="match status" value="2"/>
</dbReference>
<keyword evidence="7" id="KW-1133">Transmembrane helix</keyword>
<feature type="transmembrane region" description="Helical" evidence="7">
    <location>
        <begin position="23"/>
        <end position="45"/>
    </location>
</feature>
<dbReference type="Pfam" id="PF02518">
    <property type="entry name" value="HATPase_c"/>
    <property type="match status" value="1"/>
</dbReference>
<dbReference type="SMART" id="SM00091">
    <property type="entry name" value="PAS"/>
    <property type="match status" value="2"/>
</dbReference>
<dbReference type="InterPro" id="IPR036890">
    <property type="entry name" value="HATPase_C_sf"/>
</dbReference>
<dbReference type="CDD" id="cd00075">
    <property type="entry name" value="HATPase"/>
    <property type="match status" value="1"/>
</dbReference>
<comment type="catalytic activity">
    <reaction evidence="1">
        <text>ATP + protein L-histidine = ADP + protein N-phospho-L-histidine.</text>
        <dbReference type="EC" id="2.7.13.3"/>
    </reaction>
</comment>
<dbReference type="SMART" id="SM00387">
    <property type="entry name" value="HATPase_c"/>
    <property type="match status" value="1"/>
</dbReference>
<dbReference type="AlphaFoldDB" id="A0A2N8KRY2"/>
<feature type="transmembrane region" description="Helical" evidence="7">
    <location>
        <begin position="320"/>
        <end position="340"/>
    </location>
</feature>
<evidence type="ECO:0000256" key="6">
    <source>
        <dbReference type="ARBA" id="ARBA00023012"/>
    </source>
</evidence>
<comment type="caution">
    <text evidence="10">The sequence shown here is derived from an EMBL/GenBank/DDBJ whole genome shotgun (WGS) entry which is preliminary data.</text>
</comment>
<dbReference type="PROSITE" id="PS50109">
    <property type="entry name" value="HIS_KIN"/>
    <property type="match status" value="1"/>
</dbReference>
<reference evidence="10 11" key="1">
    <citation type="submission" date="2018-01" db="EMBL/GenBank/DDBJ databases">
        <title>Draft genome sequence of Paucibacter aquatile CR182 isolated from freshwater of the Nakdong River.</title>
        <authorList>
            <person name="Choi A."/>
            <person name="Chung E.J."/>
        </authorList>
    </citation>
    <scope>NUCLEOTIDE SEQUENCE [LARGE SCALE GENOMIC DNA]</scope>
    <source>
        <strain evidence="10 11">CR182</strain>
    </source>
</reference>
<dbReference type="SUPFAM" id="SSF55874">
    <property type="entry name" value="ATPase domain of HSP90 chaperone/DNA topoisomerase II/histidine kinase"/>
    <property type="match status" value="1"/>
</dbReference>
<dbReference type="OrthoDB" id="8579121at2"/>
<evidence type="ECO:0000313" key="11">
    <source>
        <dbReference type="Proteomes" id="UP000235916"/>
    </source>
</evidence>
<dbReference type="PANTHER" id="PTHR43711">
    <property type="entry name" value="TWO-COMPONENT HISTIDINE KINASE"/>
    <property type="match status" value="1"/>
</dbReference>
<keyword evidence="4" id="KW-0808">Transferase</keyword>
<evidence type="ECO:0000259" key="9">
    <source>
        <dbReference type="PROSITE" id="PS50113"/>
    </source>
</evidence>
<evidence type="ECO:0000256" key="2">
    <source>
        <dbReference type="ARBA" id="ARBA00012438"/>
    </source>
</evidence>
<dbReference type="Proteomes" id="UP000235916">
    <property type="component" value="Unassembled WGS sequence"/>
</dbReference>
<dbReference type="Gene3D" id="1.10.287.130">
    <property type="match status" value="1"/>
</dbReference>
<dbReference type="FunFam" id="1.10.287.130:FF:000001">
    <property type="entry name" value="Two-component sensor histidine kinase"/>
    <property type="match status" value="1"/>
</dbReference>
<evidence type="ECO:0000259" key="8">
    <source>
        <dbReference type="PROSITE" id="PS50109"/>
    </source>
</evidence>
<dbReference type="PRINTS" id="PR00344">
    <property type="entry name" value="BCTRLSENSOR"/>
</dbReference>
<dbReference type="SMART" id="SM00388">
    <property type="entry name" value="HisKA"/>
    <property type="match status" value="1"/>
</dbReference>
<dbReference type="InterPro" id="IPR036097">
    <property type="entry name" value="HisK_dim/P_sf"/>
</dbReference>
<feature type="domain" description="PAC" evidence="9">
    <location>
        <begin position="434"/>
        <end position="486"/>
    </location>
</feature>
<dbReference type="Pfam" id="PF00512">
    <property type="entry name" value="HisKA"/>
    <property type="match status" value="1"/>
</dbReference>
<dbReference type="CDD" id="cd00082">
    <property type="entry name" value="HisKA"/>
    <property type="match status" value="1"/>
</dbReference>
<keyword evidence="7" id="KW-0812">Transmembrane</keyword>
<keyword evidence="5" id="KW-0418">Kinase</keyword>
<gene>
    <name evidence="10" type="ORF">C1O66_21070</name>
</gene>
<evidence type="ECO:0000256" key="4">
    <source>
        <dbReference type="ARBA" id="ARBA00022679"/>
    </source>
</evidence>
<evidence type="ECO:0000313" key="10">
    <source>
        <dbReference type="EMBL" id="PND36209.1"/>
    </source>
</evidence>
<accession>A0A2N8KRY2</accession>
<keyword evidence="11" id="KW-1185">Reference proteome</keyword>
<protein>
    <recommendedName>
        <fullName evidence="2">histidine kinase</fullName>
        <ecNumber evidence="2">2.7.13.3</ecNumber>
    </recommendedName>
</protein>
<dbReference type="NCBIfam" id="TIGR00229">
    <property type="entry name" value="sensory_box"/>
    <property type="match status" value="2"/>
</dbReference>
<dbReference type="SUPFAM" id="SSF47384">
    <property type="entry name" value="Homodimeric domain of signal transducing histidine kinase"/>
    <property type="match status" value="1"/>
</dbReference>
<dbReference type="InterPro" id="IPR000014">
    <property type="entry name" value="PAS"/>
</dbReference>
<dbReference type="InterPro" id="IPR050736">
    <property type="entry name" value="Sensor_HK_Regulatory"/>
</dbReference>
<dbReference type="InterPro" id="IPR004358">
    <property type="entry name" value="Sig_transdc_His_kin-like_C"/>
</dbReference>
<evidence type="ECO:0000256" key="1">
    <source>
        <dbReference type="ARBA" id="ARBA00000085"/>
    </source>
</evidence>
<keyword evidence="7" id="KW-0472">Membrane</keyword>
<dbReference type="InterPro" id="IPR013656">
    <property type="entry name" value="PAS_4"/>
</dbReference>
<dbReference type="InterPro" id="IPR003594">
    <property type="entry name" value="HATPase_dom"/>
</dbReference>
<dbReference type="InterPro" id="IPR000700">
    <property type="entry name" value="PAS-assoc_C"/>
</dbReference>
<evidence type="ECO:0000256" key="3">
    <source>
        <dbReference type="ARBA" id="ARBA00022553"/>
    </source>
</evidence>
<dbReference type="Gene3D" id="3.30.450.20">
    <property type="entry name" value="PAS domain"/>
    <property type="match status" value="4"/>
</dbReference>
<keyword evidence="3" id="KW-0597">Phosphoprotein</keyword>
<dbReference type="EMBL" id="POSP01000004">
    <property type="protein sequence ID" value="PND36209.1"/>
    <property type="molecule type" value="Genomic_DNA"/>
</dbReference>
<dbReference type="Gene3D" id="3.30.565.10">
    <property type="entry name" value="Histidine kinase-like ATPase, C-terminal domain"/>
    <property type="match status" value="1"/>
</dbReference>
<dbReference type="InterPro" id="IPR005467">
    <property type="entry name" value="His_kinase_dom"/>
</dbReference>
<evidence type="ECO:0000256" key="5">
    <source>
        <dbReference type="ARBA" id="ARBA00022777"/>
    </source>
</evidence>
<dbReference type="Pfam" id="PF08448">
    <property type="entry name" value="PAS_4"/>
    <property type="match status" value="2"/>
</dbReference>